<gene>
    <name evidence="1" type="ORF">LWC34_22725</name>
</gene>
<name>A0ABS8ZEC5_9PSEU</name>
<accession>A0ABS8ZEC5</accession>
<dbReference type="RefSeq" id="WP_233727183.1">
    <property type="nucleotide sequence ID" value="NZ_JAJVCN010000002.1"/>
</dbReference>
<dbReference type="EMBL" id="JAJVCN010000002">
    <property type="protein sequence ID" value="MCE7005619.1"/>
    <property type="molecule type" value="Genomic_DNA"/>
</dbReference>
<comment type="caution">
    <text evidence="1">The sequence shown here is derived from an EMBL/GenBank/DDBJ whole genome shotgun (WGS) entry which is preliminary data.</text>
</comment>
<keyword evidence="2" id="KW-1185">Reference proteome</keyword>
<protein>
    <submittedName>
        <fullName evidence="1">Uncharacterized protein</fullName>
    </submittedName>
</protein>
<dbReference type="Proteomes" id="UP001521150">
    <property type="component" value="Unassembled WGS sequence"/>
</dbReference>
<reference evidence="1 2" key="1">
    <citation type="submission" date="2021-12" db="EMBL/GenBank/DDBJ databases">
        <title>Genome sequence of Kibdelosporangium philippinense ATCC 49844.</title>
        <authorList>
            <person name="Fedorov E.A."/>
            <person name="Omeragic M."/>
            <person name="Shalygina K.F."/>
            <person name="Maclea K.S."/>
        </authorList>
    </citation>
    <scope>NUCLEOTIDE SEQUENCE [LARGE SCALE GENOMIC DNA]</scope>
    <source>
        <strain evidence="1 2">ATCC 49844</strain>
    </source>
</reference>
<proteinExistence type="predicted"/>
<sequence>MIVFPIRDRADVEAMLDAISPGQNEPWLVDGNLYVYITAPGDEYWELDEIVTVIDAVGEWPDWAVGIDVSGRIDGTEEVRRLVLALLDRGGVGFDDFSEHAWTAAEIESGARFEGLSFFDFRGYHESKGVTR</sequence>
<evidence type="ECO:0000313" key="1">
    <source>
        <dbReference type="EMBL" id="MCE7005619.1"/>
    </source>
</evidence>
<organism evidence="1 2">
    <name type="scientific">Kibdelosporangium philippinense</name>
    <dbReference type="NCBI Taxonomy" id="211113"/>
    <lineage>
        <taxon>Bacteria</taxon>
        <taxon>Bacillati</taxon>
        <taxon>Actinomycetota</taxon>
        <taxon>Actinomycetes</taxon>
        <taxon>Pseudonocardiales</taxon>
        <taxon>Pseudonocardiaceae</taxon>
        <taxon>Kibdelosporangium</taxon>
    </lineage>
</organism>
<evidence type="ECO:0000313" key="2">
    <source>
        <dbReference type="Proteomes" id="UP001521150"/>
    </source>
</evidence>